<dbReference type="InterPro" id="IPR036420">
    <property type="entry name" value="BRCT_dom_sf"/>
</dbReference>
<dbReference type="InParanoid" id="D8M2G5"/>
<dbReference type="GO" id="GO:0007095">
    <property type="term" value="P:mitotic G2 DNA damage checkpoint signaling"/>
    <property type="evidence" value="ECO:0007669"/>
    <property type="project" value="TreeGrafter"/>
</dbReference>
<organism evidence="3">
    <name type="scientific">Blastocystis hominis</name>
    <dbReference type="NCBI Taxonomy" id="12968"/>
    <lineage>
        <taxon>Eukaryota</taxon>
        <taxon>Sar</taxon>
        <taxon>Stramenopiles</taxon>
        <taxon>Bigyra</taxon>
        <taxon>Opalozoa</taxon>
        <taxon>Opalinata</taxon>
        <taxon>Blastocystidae</taxon>
        <taxon>Blastocystis</taxon>
    </lineage>
</organism>
<dbReference type="Gene3D" id="3.40.50.10190">
    <property type="entry name" value="BRCT domain"/>
    <property type="match status" value="3"/>
</dbReference>
<dbReference type="GO" id="GO:0006270">
    <property type="term" value="P:DNA replication initiation"/>
    <property type="evidence" value="ECO:0007669"/>
    <property type="project" value="TreeGrafter"/>
</dbReference>
<accession>D8M2G5</accession>
<dbReference type="Pfam" id="PF12738">
    <property type="entry name" value="PTCB-BRCT"/>
    <property type="match status" value="1"/>
</dbReference>
<keyword evidence="4" id="KW-1185">Reference proteome</keyword>
<dbReference type="AlphaFoldDB" id="D8M2G5"/>
<sequence length="461" mass="53656">MGVFRDIHFCIDKLGDEENKKLRRAIEKEGGSYRDILEDDTSYLIVRKVGSYNYYKAQQMNIPIVPLAWVYDSIQDKELKDPAEYPLRLFEGMVVSTTGFNNDERYVMQAELERHGGVFEGNMLYDHTDYLIVRNIYSEKYRIALEWGTIILVNEYWFQDSVRCNKLQNPIHYQNFTQTLEKAQDKAANQSNPHVRSQLDKQTPTSFTDSCLSLVQPLESEYLTPNKTIAHTREVDLLLDGFIFYLAISNPSTKKRVLSILLSHGAFWSTNLFSLKRSIDTILSSTNLIIAETQTDYQTAMQWIHSSPQSNELSLIPVLNVDWVLDTHGKYQLMEYDAYRWRKGIFSNLSFFIYEFKRDYDKVKQCIESNDGRVAATLDDAVYVVCAKTVDSDIYKDDRAVSAKWLRSCTKANRLVPRNEKVLYRPFPRLLGGKTLCLTGFRREDQLTMADYVEYRWKKGV</sequence>
<evidence type="ECO:0000259" key="2">
    <source>
        <dbReference type="PROSITE" id="PS50172"/>
    </source>
</evidence>
<feature type="domain" description="BRCT" evidence="2">
    <location>
        <begin position="234"/>
        <end position="341"/>
    </location>
</feature>
<dbReference type="PANTHER" id="PTHR13561">
    <property type="entry name" value="DNA REPLICATION REGULATOR DPB11-RELATED"/>
    <property type="match status" value="1"/>
</dbReference>
<dbReference type="SUPFAM" id="SSF52113">
    <property type="entry name" value="BRCT domain"/>
    <property type="match status" value="4"/>
</dbReference>
<feature type="domain" description="BRCT" evidence="2">
    <location>
        <begin position="341"/>
        <end position="423"/>
    </location>
</feature>
<feature type="domain" description="BRCT" evidence="2">
    <location>
        <begin position="1"/>
        <end position="87"/>
    </location>
</feature>
<dbReference type="Proteomes" id="UP000008312">
    <property type="component" value="Unassembled WGS sequence"/>
</dbReference>
<reference evidence="3" key="1">
    <citation type="submission" date="2010-02" db="EMBL/GenBank/DDBJ databases">
        <title>Sequencing and annotation of the Blastocystis hominis genome.</title>
        <authorList>
            <person name="Wincker P."/>
        </authorList>
    </citation>
    <scope>NUCLEOTIDE SEQUENCE</scope>
    <source>
        <strain evidence="3">Singapore isolate B</strain>
    </source>
</reference>
<keyword evidence="1" id="KW-0677">Repeat</keyword>
<evidence type="ECO:0000313" key="4">
    <source>
        <dbReference type="Proteomes" id="UP000008312"/>
    </source>
</evidence>
<dbReference type="GeneID" id="24922550"/>
<dbReference type="CDD" id="cd17731">
    <property type="entry name" value="BRCT_TopBP1_rpt2_like"/>
    <property type="match status" value="1"/>
</dbReference>
<dbReference type="PANTHER" id="PTHR13561:SF20">
    <property type="entry name" value="DNA TOPOISOMERASE 2-BINDING PROTEIN 1"/>
    <property type="match status" value="1"/>
</dbReference>
<dbReference type="Pfam" id="PF00533">
    <property type="entry name" value="BRCT"/>
    <property type="match status" value="1"/>
</dbReference>
<dbReference type="OrthoDB" id="251770at2759"/>
<dbReference type="EMBL" id="FN668649">
    <property type="protein sequence ID" value="CBK22254.2"/>
    <property type="molecule type" value="Genomic_DNA"/>
</dbReference>
<dbReference type="SMART" id="SM00292">
    <property type="entry name" value="BRCT"/>
    <property type="match status" value="3"/>
</dbReference>
<dbReference type="InterPro" id="IPR001357">
    <property type="entry name" value="BRCT_dom"/>
</dbReference>
<evidence type="ECO:0000313" key="3">
    <source>
        <dbReference type="EMBL" id="CBK22254.2"/>
    </source>
</evidence>
<dbReference type="PROSITE" id="PS50172">
    <property type="entry name" value="BRCT"/>
    <property type="match status" value="4"/>
</dbReference>
<gene>
    <name evidence="3" type="ORF">GSBLH_T00006426001</name>
</gene>
<dbReference type="InterPro" id="IPR059215">
    <property type="entry name" value="BRCT2_TopBP1-like"/>
</dbReference>
<dbReference type="Pfam" id="PF16589">
    <property type="entry name" value="BRCT_2"/>
    <property type="match status" value="1"/>
</dbReference>
<proteinExistence type="predicted"/>
<evidence type="ECO:0000256" key="1">
    <source>
        <dbReference type="ARBA" id="ARBA00022737"/>
    </source>
</evidence>
<feature type="domain" description="BRCT" evidence="2">
    <location>
        <begin position="85"/>
        <end position="175"/>
    </location>
</feature>
<dbReference type="GO" id="GO:0033314">
    <property type="term" value="P:mitotic DNA replication checkpoint signaling"/>
    <property type="evidence" value="ECO:0007669"/>
    <property type="project" value="TreeGrafter"/>
</dbReference>
<name>D8M2G5_BLAHO</name>
<protein>
    <recommendedName>
        <fullName evidence="2">BRCT domain-containing protein</fullName>
    </recommendedName>
</protein>
<dbReference type="RefSeq" id="XP_012896302.1">
    <property type="nucleotide sequence ID" value="XM_013040848.1"/>
</dbReference>